<dbReference type="EMBL" id="UINC01040916">
    <property type="protein sequence ID" value="SVB41457.1"/>
    <property type="molecule type" value="Genomic_DNA"/>
</dbReference>
<comment type="similarity">
    <text evidence="2">Belongs to the Ap4A hydrolase family.</text>
</comment>
<dbReference type="InterPro" id="IPR029052">
    <property type="entry name" value="Metallo-depent_PP-like"/>
</dbReference>
<evidence type="ECO:0000256" key="1">
    <source>
        <dbReference type="ARBA" id="ARBA00003413"/>
    </source>
</evidence>
<organism evidence="10">
    <name type="scientific">marine metagenome</name>
    <dbReference type="NCBI Taxonomy" id="408172"/>
    <lineage>
        <taxon>unclassified sequences</taxon>
        <taxon>metagenomes</taxon>
        <taxon>ecological metagenomes</taxon>
    </lineage>
</organism>
<dbReference type="GO" id="GO:0008803">
    <property type="term" value="F:bis(5'-nucleosyl)-tetraphosphatase (symmetrical) activity"/>
    <property type="evidence" value="ECO:0007669"/>
    <property type="project" value="UniProtKB-EC"/>
</dbReference>
<proteinExistence type="inferred from homology"/>
<evidence type="ECO:0000256" key="5">
    <source>
        <dbReference type="ARBA" id="ARBA00031248"/>
    </source>
</evidence>
<reference evidence="10" key="1">
    <citation type="submission" date="2018-05" db="EMBL/GenBank/DDBJ databases">
        <authorList>
            <person name="Lanie J.A."/>
            <person name="Ng W.-L."/>
            <person name="Kazmierczak K.M."/>
            <person name="Andrzejewski T.M."/>
            <person name="Davidsen T.M."/>
            <person name="Wayne K.J."/>
            <person name="Tettelin H."/>
            <person name="Glass J.I."/>
            <person name="Rusch D."/>
            <person name="Podicherti R."/>
            <person name="Tsui H.-C.T."/>
            <person name="Winkler M.E."/>
        </authorList>
    </citation>
    <scope>NUCLEOTIDE SEQUENCE</scope>
</reference>
<evidence type="ECO:0000256" key="2">
    <source>
        <dbReference type="ARBA" id="ARBA00005419"/>
    </source>
</evidence>
<gene>
    <name evidence="10" type="ORF">METZ01_LOCUS194311</name>
</gene>
<dbReference type="CDD" id="cd07422">
    <property type="entry name" value="MPP_ApaH"/>
    <property type="match status" value="1"/>
</dbReference>
<evidence type="ECO:0000259" key="9">
    <source>
        <dbReference type="Pfam" id="PF00149"/>
    </source>
</evidence>
<dbReference type="EC" id="3.6.1.41" evidence="3"/>
<feature type="domain" description="Calcineurin-like phosphoesterase" evidence="9">
    <location>
        <begin position="2"/>
        <end position="154"/>
    </location>
</feature>
<dbReference type="PANTHER" id="PTHR40942:SF4">
    <property type="entry name" value="CYTOCHROME C5"/>
    <property type="match status" value="1"/>
</dbReference>
<dbReference type="HAMAP" id="MF_00199">
    <property type="entry name" value="ApaH"/>
    <property type="match status" value="1"/>
</dbReference>
<evidence type="ECO:0000313" key="10">
    <source>
        <dbReference type="EMBL" id="SVB41457.1"/>
    </source>
</evidence>
<sequence length="279" mass="32036">MSTYAIGDIQGCYSELQNLLNEINFDERRDELWFAGDLVNKGPKSLQTLRFIKALGVNAKITLGNHDLHLLAVAKNIRPLLKKDTIQEILAADDVEELIDWLKSRPLLITDDNLNFTMVHAGLPPQWSLENAKEFAKECELILQSEKINKLLAEMYGDTPNIWSDSLQDYAKQRFIINCFTRIRFCNSDGMLDFDTKVAPGKQNTSLIPWYSLPNRKTKDNKIIFGHWSTVHIGNEKNFKQYNVYPIDTGCLWGGRLTAMRLEDEKVFSVPSEEPKFYS</sequence>
<evidence type="ECO:0000256" key="4">
    <source>
        <dbReference type="ARBA" id="ARBA00022801"/>
    </source>
</evidence>
<dbReference type="Pfam" id="PF00149">
    <property type="entry name" value="Metallophos"/>
    <property type="match status" value="1"/>
</dbReference>
<dbReference type="PIRSF" id="PIRSF000903">
    <property type="entry name" value="B5n-ttraPtase_sm"/>
    <property type="match status" value="1"/>
</dbReference>
<accession>A0A382DV78</accession>
<dbReference type="PANTHER" id="PTHR40942">
    <property type="match status" value="1"/>
</dbReference>
<protein>
    <recommendedName>
        <fullName evidence="3">bis(5'-nucleosyl)-tetraphosphatase (symmetrical)</fullName>
        <ecNumber evidence="3">3.6.1.41</ecNumber>
    </recommendedName>
    <alternativeName>
        <fullName evidence="6">Ap4A hydrolase</fullName>
    </alternativeName>
    <alternativeName>
        <fullName evidence="5">Diadenosine 5',5'''-P1,P4-tetraphosphate pyrophosphohydrolase</fullName>
    </alternativeName>
    <alternativeName>
        <fullName evidence="7">Diadenosine tetraphosphatase</fullName>
    </alternativeName>
</protein>
<dbReference type="NCBIfam" id="TIGR00668">
    <property type="entry name" value="apaH"/>
    <property type="match status" value="1"/>
</dbReference>
<evidence type="ECO:0000256" key="8">
    <source>
        <dbReference type="ARBA" id="ARBA00049417"/>
    </source>
</evidence>
<name>A0A382DV78_9ZZZZ</name>
<dbReference type="Gene3D" id="3.60.21.10">
    <property type="match status" value="1"/>
</dbReference>
<comment type="catalytic activity">
    <reaction evidence="8">
        <text>P(1),P(4)-bis(5'-adenosyl) tetraphosphate + H2O = 2 ADP + 2 H(+)</text>
        <dbReference type="Rhea" id="RHEA:24252"/>
        <dbReference type="ChEBI" id="CHEBI:15377"/>
        <dbReference type="ChEBI" id="CHEBI:15378"/>
        <dbReference type="ChEBI" id="CHEBI:58141"/>
        <dbReference type="ChEBI" id="CHEBI:456216"/>
        <dbReference type="EC" id="3.6.1.41"/>
    </reaction>
</comment>
<evidence type="ECO:0000256" key="3">
    <source>
        <dbReference type="ARBA" id="ARBA00012506"/>
    </source>
</evidence>
<dbReference type="InterPro" id="IPR004617">
    <property type="entry name" value="ApaH"/>
</dbReference>
<dbReference type="InterPro" id="IPR004843">
    <property type="entry name" value="Calcineurin-like_PHP"/>
</dbReference>
<dbReference type="SUPFAM" id="SSF56300">
    <property type="entry name" value="Metallo-dependent phosphatases"/>
    <property type="match status" value="1"/>
</dbReference>
<keyword evidence="4" id="KW-0378">Hydrolase</keyword>
<evidence type="ECO:0000256" key="6">
    <source>
        <dbReference type="ARBA" id="ARBA00032248"/>
    </source>
</evidence>
<dbReference type="NCBIfam" id="NF001204">
    <property type="entry name" value="PRK00166.1"/>
    <property type="match status" value="1"/>
</dbReference>
<evidence type="ECO:0000256" key="7">
    <source>
        <dbReference type="ARBA" id="ARBA00033210"/>
    </source>
</evidence>
<comment type="function">
    <text evidence="1">Hydrolyzes diadenosine 5',5'''-P1,P4-tetraphosphate to yield ADP.</text>
</comment>
<dbReference type="AlphaFoldDB" id="A0A382DV78"/>